<dbReference type="PANTHER" id="PTHR24279">
    <property type="entry name" value="CYTOCHROME P450"/>
    <property type="match status" value="1"/>
</dbReference>
<feature type="binding site" description="axial binding residue" evidence="8">
    <location>
        <position position="575"/>
    </location>
    <ligand>
        <name>heme</name>
        <dbReference type="ChEBI" id="CHEBI:30413"/>
    </ligand>
    <ligandPart>
        <name>Fe</name>
        <dbReference type="ChEBI" id="CHEBI:18248"/>
    </ligandPart>
</feature>
<dbReference type="InterPro" id="IPR001128">
    <property type="entry name" value="Cyt_P450"/>
</dbReference>
<evidence type="ECO:0000256" key="8">
    <source>
        <dbReference type="PIRSR" id="PIRSR602401-1"/>
    </source>
</evidence>
<dbReference type="PANTHER" id="PTHR24279:SF120">
    <property type="entry name" value="CYTOCHROME P450"/>
    <property type="match status" value="1"/>
</dbReference>
<keyword evidence="9" id="KW-0472">Membrane</keyword>
<evidence type="ECO:0000313" key="11">
    <source>
        <dbReference type="Proteomes" id="UP001378592"/>
    </source>
</evidence>
<evidence type="ECO:0000256" key="7">
    <source>
        <dbReference type="ARBA" id="ARBA00023033"/>
    </source>
</evidence>
<evidence type="ECO:0000256" key="1">
    <source>
        <dbReference type="ARBA" id="ARBA00001971"/>
    </source>
</evidence>
<evidence type="ECO:0008006" key="12">
    <source>
        <dbReference type="Google" id="ProtNLM"/>
    </source>
</evidence>
<comment type="caution">
    <text evidence="10">The sequence shown here is derived from an EMBL/GenBank/DDBJ whole genome shotgun (WGS) entry which is preliminary data.</text>
</comment>
<comment type="cofactor">
    <cofactor evidence="1 8">
        <name>heme</name>
        <dbReference type="ChEBI" id="CHEBI:30413"/>
    </cofactor>
</comment>
<dbReference type="GO" id="GO:0004497">
    <property type="term" value="F:monooxygenase activity"/>
    <property type="evidence" value="ECO:0007669"/>
    <property type="project" value="UniProtKB-KW"/>
</dbReference>
<sequence length="627" mass="71131">MYRIGGAYRRLQVYFTQQTIYPVLRRKQTEGKLKEDAKDEVLQPPTLIENVPEANLDTLKTINAQEPTVAANVSQEEKVPLQPILPPKTSVGMKAMIDVDKQQEESLRLAASFDEMPGPSILKYLARGWSYLPQMSNQFAAAAMVYFMNMLGASLVWNRGVTPFLHMFDKYGPVVRLQGIFGGDIVFVARPELIETVYKEEGKYPLRSALDSLEKYRSEHRKQSIAGPFVMFGPDWESLRSKLEVPFTQSVGHFGSQLEAIGDDFMSNLKTLLNRQEETPENFHTEIFKWAFESVALVTLGKRMQLVGHQKLLPGSVGLNLLDAITKASNSLRRCESGLQLWRFVKTPAWKDLVSACETIDSIILKFVKETENRLQVERYGKTEDNLIRTETNGAKSKDLHNRPMPLLDALVLDGGMSADDLLTVVLDMLLLGANATAHALSFLLYRMAKNPRVQRNLYDELVNVIPEPHTPIAPLLEVEAKTPERLMFLQACLRESLRMNPPIPVLTRILPKDIALHNYCVPRGTMVLMTTHVASMKEENFEDAKKYYPERWLKANEDAHPFATLPYGHGPRSCVARYLADAQLMLIAAKIFRNFTVEYNYGAIQPTNRLIAMPNKPLKFRFIERS</sequence>
<dbReference type="GO" id="GO:0005506">
    <property type="term" value="F:iron ion binding"/>
    <property type="evidence" value="ECO:0007669"/>
    <property type="project" value="InterPro"/>
</dbReference>
<dbReference type="Gene3D" id="1.10.630.10">
    <property type="entry name" value="Cytochrome P450"/>
    <property type="match status" value="1"/>
</dbReference>
<evidence type="ECO:0000256" key="2">
    <source>
        <dbReference type="ARBA" id="ARBA00010617"/>
    </source>
</evidence>
<reference evidence="10 11" key="1">
    <citation type="submission" date="2024-03" db="EMBL/GenBank/DDBJ databases">
        <title>The genome assembly and annotation of the cricket Gryllus longicercus Weissman &amp; Gray.</title>
        <authorList>
            <person name="Szrajer S."/>
            <person name="Gray D."/>
            <person name="Ylla G."/>
        </authorList>
    </citation>
    <scope>NUCLEOTIDE SEQUENCE [LARGE SCALE GENOMIC DNA]</scope>
    <source>
        <strain evidence="10">DAG 2021-001</strain>
        <tissue evidence="10">Whole body minus gut</tissue>
    </source>
</reference>
<proteinExistence type="inferred from homology"/>
<evidence type="ECO:0000256" key="9">
    <source>
        <dbReference type="SAM" id="Phobius"/>
    </source>
</evidence>
<dbReference type="PRINTS" id="PR00385">
    <property type="entry name" value="P450"/>
</dbReference>
<dbReference type="GO" id="GO:0016705">
    <property type="term" value="F:oxidoreductase activity, acting on paired donors, with incorporation or reduction of molecular oxygen"/>
    <property type="evidence" value="ECO:0007669"/>
    <property type="project" value="InterPro"/>
</dbReference>
<keyword evidence="7" id="KW-0503">Monooxygenase</keyword>
<keyword evidence="9" id="KW-1133">Transmembrane helix</keyword>
<protein>
    <recommendedName>
        <fullName evidence="12">Cytochrome P450</fullName>
    </recommendedName>
</protein>
<dbReference type="PRINTS" id="PR00463">
    <property type="entry name" value="EP450I"/>
</dbReference>
<dbReference type="EMBL" id="JAZDUA010000272">
    <property type="protein sequence ID" value="KAK7862549.1"/>
    <property type="molecule type" value="Genomic_DNA"/>
</dbReference>
<evidence type="ECO:0000313" key="10">
    <source>
        <dbReference type="EMBL" id="KAK7862549.1"/>
    </source>
</evidence>
<keyword evidence="6 8" id="KW-0408">Iron</keyword>
<evidence type="ECO:0000256" key="4">
    <source>
        <dbReference type="ARBA" id="ARBA00022723"/>
    </source>
</evidence>
<evidence type="ECO:0000256" key="3">
    <source>
        <dbReference type="ARBA" id="ARBA00022617"/>
    </source>
</evidence>
<dbReference type="InterPro" id="IPR002401">
    <property type="entry name" value="Cyt_P450_E_grp-I"/>
</dbReference>
<keyword evidence="5" id="KW-0560">Oxidoreductase</keyword>
<accession>A0AAN9VD02</accession>
<feature type="transmembrane region" description="Helical" evidence="9">
    <location>
        <begin position="139"/>
        <end position="157"/>
    </location>
</feature>
<dbReference type="InterPro" id="IPR050479">
    <property type="entry name" value="CYP11_CYP27_families"/>
</dbReference>
<keyword evidence="3 8" id="KW-0349">Heme</keyword>
<gene>
    <name evidence="10" type="ORF">R5R35_009018</name>
</gene>
<dbReference type="Proteomes" id="UP001378592">
    <property type="component" value="Unassembled WGS sequence"/>
</dbReference>
<organism evidence="10 11">
    <name type="scientific">Gryllus longicercus</name>
    <dbReference type="NCBI Taxonomy" id="2509291"/>
    <lineage>
        <taxon>Eukaryota</taxon>
        <taxon>Metazoa</taxon>
        <taxon>Ecdysozoa</taxon>
        <taxon>Arthropoda</taxon>
        <taxon>Hexapoda</taxon>
        <taxon>Insecta</taxon>
        <taxon>Pterygota</taxon>
        <taxon>Neoptera</taxon>
        <taxon>Polyneoptera</taxon>
        <taxon>Orthoptera</taxon>
        <taxon>Ensifera</taxon>
        <taxon>Gryllidea</taxon>
        <taxon>Grylloidea</taxon>
        <taxon>Gryllidae</taxon>
        <taxon>Gryllinae</taxon>
        <taxon>Gryllus</taxon>
    </lineage>
</organism>
<dbReference type="AlphaFoldDB" id="A0AAN9VD02"/>
<dbReference type="CDD" id="cd11054">
    <property type="entry name" value="CYP24A1-like"/>
    <property type="match status" value="1"/>
</dbReference>
<dbReference type="GO" id="GO:0020037">
    <property type="term" value="F:heme binding"/>
    <property type="evidence" value="ECO:0007669"/>
    <property type="project" value="InterPro"/>
</dbReference>
<comment type="similarity">
    <text evidence="2">Belongs to the cytochrome P450 family.</text>
</comment>
<dbReference type="Pfam" id="PF00067">
    <property type="entry name" value="p450"/>
    <property type="match status" value="1"/>
</dbReference>
<evidence type="ECO:0000256" key="5">
    <source>
        <dbReference type="ARBA" id="ARBA00023002"/>
    </source>
</evidence>
<dbReference type="InterPro" id="IPR036396">
    <property type="entry name" value="Cyt_P450_sf"/>
</dbReference>
<name>A0AAN9VD02_9ORTH</name>
<dbReference type="SUPFAM" id="SSF48264">
    <property type="entry name" value="Cytochrome P450"/>
    <property type="match status" value="1"/>
</dbReference>
<evidence type="ECO:0000256" key="6">
    <source>
        <dbReference type="ARBA" id="ARBA00023004"/>
    </source>
</evidence>
<keyword evidence="4 8" id="KW-0479">Metal-binding</keyword>
<keyword evidence="9" id="KW-0812">Transmembrane</keyword>
<keyword evidence="11" id="KW-1185">Reference proteome</keyword>